<dbReference type="InterPro" id="IPR007445">
    <property type="entry name" value="PilO"/>
</dbReference>
<organism evidence="2 3">
    <name type="scientific">Quadrisphaera granulorum</name>
    <dbReference type="NCBI Taxonomy" id="317664"/>
    <lineage>
        <taxon>Bacteria</taxon>
        <taxon>Bacillati</taxon>
        <taxon>Actinomycetota</taxon>
        <taxon>Actinomycetes</taxon>
        <taxon>Kineosporiales</taxon>
        <taxon>Kineosporiaceae</taxon>
        <taxon>Quadrisphaera</taxon>
    </lineage>
</organism>
<evidence type="ECO:0000313" key="2">
    <source>
        <dbReference type="EMBL" id="PWJ48001.1"/>
    </source>
</evidence>
<name>A0A315ZQZ8_9ACTN</name>
<evidence type="ECO:0008006" key="4">
    <source>
        <dbReference type="Google" id="ProtNLM"/>
    </source>
</evidence>
<reference evidence="2 3" key="1">
    <citation type="submission" date="2018-03" db="EMBL/GenBank/DDBJ databases">
        <title>Genomic Encyclopedia of Archaeal and Bacterial Type Strains, Phase II (KMG-II): from individual species to whole genera.</title>
        <authorList>
            <person name="Goeker M."/>
        </authorList>
    </citation>
    <scope>NUCLEOTIDE SEQUENCE [LARGE SCALE GENOMIC DNA]</scope>
    <source>
        <strain evidence="2 3">DSM 44889</strain>
    </source>
</reference>
<evidence type="ECO:0000313" key="3">
    <source>
        <dbReference type="Proteomes" id="UP000245469"/>
    </source>
</evidence>
<comment type="caution">
    <text evidence="2">The sequence shown here is derived from an EMBL/GenBank/DDBJ whole genome shotgun (WGS) entry which is preliminary data.</text>
</comment>
<evidence type="ECO:0000256" key="1">
    <source>
        <dbReference type="SAM" id="MobiDB-lite"/>
    </source>
</evidence>
<sequence length="246" mass="24590">MLANTPRTWVAGTSLLAVLLVAAAWLLLISPQRDQVADLNAQQQSVVNTNVLEAQKLKVLVEQSAQLPASKAELASLRQALPATLDLSPFSRQIDAAATAAGVALVSVTPAAPAQRPAAAAVPATAASTATEPTAGASEQTAPTTSSAAVAGLADVVQMPVTVQVVGSFAEVQAFLDQVQDLSRSVLVTTISATVEQAAPASPGKPATQAGDLSTTIGMTAFVLPSSQAPTASAIPSPSPAPATTA</sequence>
<gene>
    <name evidence="2" type="ORF">BXY45_13325</name>
</gene>
<proteinExistence type="predicted"/>
<feature type="region of interest" description="Disordered" evidence="1">
    <location>
        <begin position="123"/>
        <end position="143"/>
    </location>
</feature>
<keyword evidence="3" id="KW-1185">Reference proteome</keyword>
<protein>
    <recommendedName>
        <fullName evidence="4">Tfp pilus assembly protein PilO</fullName>
    </recommendedName>
</protein>
<dbReference type="Pfam" id="PF04350">
    <property type="entry name" value="PilO"/>
    <property type="match status" value="1"/>
</dbReference>
<accession>A0A315ZQZ8</accession>
<dbReference type="InterPro" id="IPR014717">
    <property type="entry name" value="Transl_elong_EF1B/ribsomal_bS6"/>
</dbReference>
<dbReference type="RefSeq" id="WP_170131625.1">
    <property type="nucleotide sequence ID" value="NZ_QGDQ01000033.1"/>
</dbReference>
<dbReference type="EMBL" id="QGDQ01000033">
    <property type="protein sequence ID" value="PWJ48001.1"/>
    <property type="molecule type" value="Genomic_DNA"/>
</dbReference>
<feature type="compositionally biased region" description="Low complexity" evidence="1">
    <location>
        <begin position="123"/>
        <end position="137"/>
    </location>
</feature>
<dbReference type="Proteomes" id="UP000245469">
    <property type="component" value="Unassembled WGS sequence"/>
</dbReference>
<dbReference type="GO" id="GO:0043683">
    <property type="term" value="P:type IV pilus assembly"/>
    <property type="evidence" value="ECO:0007669"/>
    <property type="project" value="InterPro"/>
</dbReference>
<dbReference type="GO" id="GO:0043107">
    <property type="term" value="P:type IV pilus-dependent motility"/>
    <property type="evidence" value="ECO:0007669"/>
    <property type="project" value="InterPro"/>
</dbReference>
<dbReference type="AlphaFoldDB" id="A0A315ZQZ8"/>
<dbReference type="Gene3D" id="3.30.70.60">
    <property type="match status" value="1"/>
</dbReference>